<proteinExistence type="predicted"/>
<evidence type="ECO:0000313" key="3">
    <source>
        <dbReference type="Proteomes" id="UP001218218"/>
    </source>
</evidence>
<keyword evidence="1" id="KW-0732">Signal</keyword>
<feature type="signal peptide" evidence="1">
    <location>
        <begin position="1"/>
        <end position="23"/>
    </location>
</feature>
<accession>A0AAD6ZWQ6</accession>
<gene>
    <name evidence="2" type="ORF">DFH08DRAFT_811641</name>
</gene>
<dbReference type="EMBL" id="JARIHO010000025">
    <property type="protein sequence ID" value="KAJ7342556.1"/>
    <property type="molecule type" value="Genomic_DNA"/>
</dbReference>
<dbReference type="AlphaFoldDB" id="A0AAD6ZWQ6"/>
<keyword evidence="3" id="KW-1185">Reference proteome</keyword>
<name>A0AAD6ZWQ6_9AGAR</name>
<evidence type="ECO:0000256" key="1">
    <source>
        <dbReference type="SAM" id="SignalP"/>
    </source>
</evidence>
<reference evidence="2" key="1">
    <citation type="submission" date="2023-03" db="EMBL/GenBank/DDBJ databases">
        <title>Massive genome expansion in bonnet fungi (Mycena s.s.) driven by repeated elements and novel gene families across ecological guilds.</title>
        <authorList>
            <consortium name="Lawrence Berkeley National Laboratory"/>
            <person name="Harder C.B."/>
            <person name="Miyauchi S."/>
            <person name="Viragh M."/>
            <person name="Kuo A."/>
            <person name="Thoen E."/>
            <person name="Andreopoulos B."/>
            <person name="Lu D."/>
            <person name="Skrede I."/>
            <person name="Drula E."/>
            <person name="Henrissat B."/>
            <person name="Morin E."/>
            <person name="Kohler A."/>
            <person name="Barry K."/>
            <person name="LaButti K."/>
            <person name="Morin E."/>
            <person name="Salamov A."/>
            <person name="Lipzen A."/>
            <person name="Mereny Z."/>
            <person name="Hegedus B."/>
            <person name="Baldrian P."/>
            <person name="Stursova M."/>
            <person name="Weitz H."/>
            <person name="Taylor A."/>
            <person name="Grigoriev I.V."/>
            <person name="Nagy L.G."/>
            <person name="Martin F."/>
            <person name="Kauserud H."/>
        </authorList>
    </citation>
    <scope>NUCLEOTIDE SEQUENCE</scope>
    <source>
        <strain evidence="2">CBHHK002</strain>
    </source>
</reference>
<organism evidence="2 3">
    <name type="scientific">Mycena albidolilacea</name>
    <dbReference type="NCBI Taxonomy" id="1033008"/>
    <lineage>
        <taxon>Eukaryota</taxon>
        <taxon>Fungi</taxon>
        <taxon>Dikarya</taxon>
        <taxon>Basidiomycota</taxon>
        <taxon>Agaricomycotina</taxon>
        <taxon>Agaricomycetes</taxon>
        <taxon>Agaricomycetidae</taxon>
        <taxon>Agaricales</taxon>
        <taxon>Marasmiineae</taxon>
        <taxon>Mycenaceae</taxon>
        <taxon>Mycena</taxon>
    </lineage>
</organism>
<sequence length="312" mass="34047">MAVAGGHGVACGVAWLVLGYTSSDTWTGYCNKLELQYIEREMDTTPRGTPPNSPTMDLVVKELAIRTVEIATRPQLIDAVNKKTGKKVTDLAMARHFLEKSNLVASGGPRLRSWQTHYMPWRSSGEQIDNEVAQDIVDATAEAVGVAVSPIIEAVVTSQEDLKGSVEGPTGAFKAASTMVMESKWEMEALQVQVKEMREAMDKVPVAMTTAIPAGRRSYAAVAAVLARDTCKHKQILVNKASNMTVDTLASLSELELKEKANLVLTLMALKMEGAMFVGTKKLENRGVVYDCKTEEMAVKDFASVRLQLEYC</sequence>
<evidence type="ECO:0000313" key="2">
    <source>
        <dbReference type="EMBL" id="KAJ7342556.1"/>
    </source>
</evidence>
<dbReference type="Proteomes" id="UP001218218">
    <property type="component" value="Unassembled WGS sequence"/>
</dbReference>
<feature type="chain" id="PRO_5042010361" evidence="1">
    <location>
        <begin position="24"/>
        <end position="312"/>
    </location>
</feature>
<comment type="caution">
    <text evidence="2">The sequence shown here is derived from an EMBL/GenBank/DDBJ whole genome shotgun (WGS) entry which is preliminary data.</text>
</comment>
<protein>
    <submittedName>
        <fullName evidence="2">Uncharacterized protein</fullName>
    </submittedName>
</protein>